<dbReference type="AlphaFoldDB" id="A0A841GPT0"/>
<dbReference type="InterPro" id="IPR008995">
    <property type="entry name" value="Mo/tungstate-bd_C_term_dom"/>
</dbReference>
<keyword evidence="3 5" id="KW-0500">Molybdenum</keyword>
<dbReference type="Pfam" id="PF03459">
    <property type="entry name" value="TOBE"/>
    <property type="match status" value="2"/>
</dbReference>
<dbReference type="InterPro" id="IPR005116">
    <property type="entry name" value="Transp-assoc_OB_typ1"/>
</dbReference>
<evidence type="ECO:0000256" key="6">
    <source>
        <dbReference type="PIRSR" id="PIRSR005763-1"/>
    </source>
</evidence>
<evidence type="ECO:0000256" key="2">
    <source>
        <dbReference type="ARBA" id="ARBA00022448"/>
    </source>
</evidence>
<name>A0A841GPT0_9GAMM</name>
<dbReference type="PANTHER" id="PTHR30432">
    <property type="entry name" value="TRANSCRIPTIONAL REGULATOR MODE"/>
    <property type="match status" value="1"/>
</dbReference>
<dbReference type="SUPFAM" id="SSF50331">
    <property type="entry name" value="MOP-like"/>
    <property type="match status" value="2"/>
</dbReference>
<dbReference type="InterPro" id="IPR016462">
    <property type="entry name" value="ModE"/>
</dbReference>
<sequence length="283" mass="30935">MTRQLTSGQPALLGELKLCTEVGPTLGDSRIQLLEAIERLGSLSQAAKSIPLSYRSAWDALDEMNNLAEQPLVIRTAGGKNGGGTQLTAYGKQTVALYRALQAEYQQTLIRIQQQLHNTPCQQGDTHYDISQFRRLLRRISMRSSARNQFIGTVVALRTARVDFEVTLQLDDAVQLIAVITRESAENLGISLGQELYALVKSSSVMLVTDRKLKLSSRNQIWGKISKIHRGPVNSEVLISLPGNKTVCAVVTTESINDMQLTEGQDACAAFKASSVLLCGYTG</sequence>
<dbReference type="PIRSF" id="PIRSF005763">
    <property type="entry name" value="Txn_reg_ModE"/>
    <property type="match status" value="1"/>
</dbReference>
<accession>A0A841GPT0</accession>
<evidence type="ECO:0000259" key="7">
    <source>
        <dbReference type="PROSITE" id="PS51866"/>
    </source>
</evidence>
<comment type="caution">
    <text evidence="8">The sequence shown here is derived from an EMBL/GenBank/DDBJ whole genome shotgun (WGS) entry which is preliminary data.</text>
</comment>
<feature type="domain" description="Mop" evidence="7">
    <location>
        <begin position="143"/>
        <end position="209"/>
    </location>
</feature>
<dbReference type="InterPro" id="IPR004606">
    <property type="entry name" value="Mop_domain"/>
</dbReference>
<dbReference type="Gene3D" id="2.40.50.100">
    <property type="match status" value="2"/>
</dbReference>
<gene>
    <name evidence="8" type="ORF">HNR75_002847</name>
</gene>
<dbReference type="Pfam" id="PF00126">
    <property type="entry name" value="HTH_1"/>
    <property type="match status" value="1"/>
</dbReference>
<dbReference type="GO" id="GO:0003700">
    <property type="term" value="F:DNA-binding transcription factor activity"/>
    <property type="evidence" value="ECO:0007669"/>
    <property type="project" value="InterPro"/>
</dbReference>
<dbReference type="PANTHER" id="PTHR30432:SF1">
    <property type="entry name" value="DNA-BINDING TRANSCRIPTIONAL DUAL REGULATOR MODE"/>
    <property type="match status" value="1"/>
</dbReference>
<dbReference type="SUPFAM" id="SSF46785">
    <property type="entry name" value="Winged helix' DNA-binding domain"/>
    <property type="match status" value="1"/>
</dbReference>
<comment type="similarity">
    <text evidence="1 5">Belongs to the ModE family.</text>
</comment>
<evidence type="ECO:0000313" key="8">
    <source>
        <dbReference type="EMBL" id="MBB6056900.1"/>
    </source>
</evidence>
<dbReference type="PROSITE" id="PS51866">
    <property type="entry name" value="MOP"/>
    <property type="match status" value="2"/>
</dbReference>
<dbReference type="Proteomes" id="UP000585721">
    <property type="component" value="Unassembled WGS sequence"/>
</dbReference>
<dbReference type="Gene3D" id="1.10.10.10">
    <property type="entry name" value="Winged helix-like DNA-binding domain superfamily/Winged helix DNA-binding domain"/>
    <property type="match status" value="1"/>
</dbReference>
<proteinExistence type="inferred from homology"/>
<reference evidence="8 9" key="1">
    <citation type="submission" date="2020-08" db="EMBL/GenBank/DDBJ databases">
        <title>Genomic Encyclopedia of Type Strains, Phase IV (KMG-IV): sequencing the most valuable type-strain genomes for metagenomic binning, comparative biology and taxonomic classification.</title>
        <authorList>
            <person name="Goeker M."/>
        </authorList>
    </citation>
    <scope>NUCLEOTIDE SEQUENCE [LARGE SCALE GENOMIC DNA]</scope>
    <source>
        <strain evidence="8 9">DSM 22975</strain>
    </source>
</reference>
<feature type="domain" description="Mop" evidence="7">
    <location>
        <begin position="214"/>
        <end position="280"/>
    </location>
</feature>
<organism evidence="8 9">
    <name type="scientific">Tolumonas osonensis</name>
    <dbReference type="NCBI Taxonomy" id="675874"/>
    <lineage>
        <taxon>Bacteria</taxon>
        <taxon>Pseudomonadati</taxon>
        <taxon>Pseudomonadota</taxon>
        <taxon>Gammaproteobacteria</taxon>
        <taxon>Aeromonadales</taxon>
        <taxon>Aeromonadaceae</taxon>
        <taxon>Tolumonas</taxon>
    </lineage>
</organism>
<dbReference type="InterPro" id="IPR051815">
    <property type="entry name" value="Molybdate_resp_trans_reg"/>
</dbReference>
<evidence type="ECO:0000256" key="5">
    <source>
        <dbReference type="PIRNR" id="PIRNR005763"/>
    </source>
</evidence>
<dbReference type="RefSeq" id="WP_188027614.1">
    <property type="nucleotide sequence ID" value="NZ_JACHGR010000010.1"/>
</dbReference>
<keyword evidence="4" id="KW-0677">Repeat</keyword>
<dbReference type="GO" id="GO:0015689">
    <property type="term" value="P:molybdate ion transport"/>
    <property type="evidence" value="ECO:0007669"/>
    <property type="project" value="UniProtKB-UniRule"/>
</dbReference>
<evidence type="ECO:0000256" key="1">
    <source>
        <dbReference type="ARBA" id="ARBA00008110"/>
    </source>
</evidence>
<feature type="region of interest" description="Required for dimer formation and molybdate binding" evidence="6">
    <location>
        <begin position="144"/>
        <end position="152"/>
    </location>
</feature>
<dbReference type="InterPro" id="IPR036390">
    <property type="entry name" value="WH_DNA-bd_sf"/>
</dbReference>
<dbReference type="GO" id="GO:0030151">
    <property type="term" value="F:molybdenum ion binding"/>
    <property type="evidence" value="ECO:0007669"/>
    <property type="project" value="UniProtKB-UniRule"/>
</dbReference>
<dbReference type="EMBL" id="JACHGR010000010">
    <property type="protein sequence ID" value="MBB6056900.1"/>
    <property type="molecule type" value="Genomic_DNA"/>
</dbReference>
<keyword evidence="9" id="KW-1185">Reference proteome</keyword>
<dbReference type="InterPro" id="IPR036388">
    <property type="entry name" value="WH-like_DNA-bd_sf"/>
</dbReference>
<protein>
    <submittedName>
        <fullName evidence="8">Molybdate transport system regulatory protein</fullName>
    </submittedName>
</protein>
<evidence type="ECO:0000256" key="3">
    <source>
        <dbReference type="ARBA" id="ARBA00022505"/>
    </source>
</evidence>
<dbReference type="NCBIfam" id="TIGR00638">
    <property type="entry name" value="Mop"/>
    <property type="match status" value="2"/>
</dbReference>
<dbReference type="InterPro" id="IPR000847">
    <property type="entry name" value="LysR_HTH_N"/>
</dbReference>
<keyword evidence="2 5" id="KW-0813">Transport</keyword>
<evidence type="ECO:0000313" key="9">
    <source>
        <dbReference type="Proteomes" id="UP000585721"/>
    </source>
</evidence>
<evidence type="ECO:0000256" key="4">
    <source>
        <dbReference type="ARBA" id="ARBA00022737"/>
    </source>
</evidence>